<gene>
    <name evidence="1" type="ORF">SAMN04487865_11094</name>
</gene>
<dbReference type="AlphaFoldDB" id="A0A662ZD99"/>
<reference evidence="1 2" key="1">
    <citation type="submission" date="2016-10" db="EMBL/GenBank/DDBJ databases">
        <authorList>
            <person name="Varghese N."/>
            <person name="Submissions S."/>
        </authorList>
    </citation>
    <scope>NUCLEOTIDE SEQUENCE [LARGE SCALE GENOMIC DNA]</scope>
    <source>
        <strain evidence="1 2">22B</strain>
    </source>
</reference>
<keyword evidence="2" id="KW-1185">Reference proteome</keyword>
<name>A0A662ZD99_9GAMM</name>
<sequence>METYSRSGNNYSVDTYKEFVLLARSGLSKNEIFRSLKEKNPKLTIVHIDNWFARFTPDLLPLETQLKYQKIYNDFRKNGKNRVMYVKQNNISGNTLTQAVNFCEPKTIPWLEEFEKENGIVRQPISMIAEPLQNNTSIEMIDSLRPDLPTQLNSSNRLNPLGAPQTSGSHKAELCLGELKITWESTDIERSLCKIIMNLTGEFSL</sequence>
<protein>
    <submittedName>
        <fullName evidence="1">Uncharacterized protein</fullName>
    </submittedName>
</protein>
<evidence type="ECO:0000313" key="1">
    <source>
        <dbReference type="EMBL" id="SFK55249.1"/>
    </source>
</evidence>
<proteinExistence type="predicted"/>
<organism evidence="1 2">
    <name type="scientific">Succinivibrio dextrinosolvens</name>
    <dbReference type="NCBI Taxonomy" id="83771"/>
    <lineage>
        <taxon>Bacteria</taxon>
        <taxon>Pseudomonadati</taxon>
        <taxon>Pseudomonadota</taxon>
        <taxon>Gammaproteobacteria</taxon>
        <taxon>Aeromonadales</taxon>
        <taxon>Succinivibrionaceae</taxon>
        <taxon>Succinivibrio</taxon>
    </lineage>
</organism>
<dbReference type="EMBL" id="FOSF01000109">
    <property type="protein sequence ID" value="SFK55249.1"/>
    <property type="molecule type" value="Genomic_DNA"/>
</dbReference>
<evidence type="ECO:0000313" key="2">
    <source>
        <dbReference type="Proteomes" id="UP000243374"/>
    </source>
</evidence>
<dbReference type="Proteomes" id="UP000243374">
    <property type="component" value="Unassembled WGS sequence"/>
</dbReference>
<accession>A0A662ZD99</accession>
<dbReference type="RefSeq" id="WP_074841907.1">
    <property type="nucleotide sequence ID" value="NZ_CP047056.1"/>
</dbReference>